<dbReference type="EMBL" id="SJPF01000006">
    <property type="protein sequence ID" value="TWT29983.1"/>
    <property type="molecule type" value="Genomic_DNA"/>
</dbReference>
<evidence type="ECO:0000313" key="11">
    <source>
        <dbReference type="Proteomes" id="UP000318878"/>
    </source>
</evidence>
<dbReference type="SUPFAM" id="SSF52499">
    <property type="entry name" value="Isochorismatase-like hydrolases"/>
    <property type="match status" value="1"/>
</dbReference>
<keyword evidence="2" id="KW-0662">Pyridine nucleotide biosynthesis</keyword>
<dbReference type="PANTHER" id="PTHR11080:SF2">
    <property type="entry name" value="LD05707P"/>
    <property type="match status" value="1"/>
</dbReference>
<evidence type="ECO:0000256" key="5">
    <source>
        <dbReference type="ARBA" id="ARBA00037900"/>
    </source>
</evidence>
<dbReference type="InterPro" id="IPR052347">
    <property type="entry name" value="Isochorismatase_Nicotinamidase"/>
</dbReference>
<dbReference type="NCBIfam" id="NF008623">
    <property type="entry name" value="PRK11609.1"/>
    <property type="match status" value="1"/>
</dbReference>
<evidence type="ECO:0000256" key="7">
    <source>
        <dbReference type="ARBA" id="ARBA00043224"/>
    </source>
</evidence>
<dbReference type="InterPro" id="IPR000868">
    <property type="entry name" value="Isochorismatase-like_dom"/>
</dbReference>
<dbReference type="Pfam" id="PF00857">
    <property type="entry name" value="Isochorismatase"/>
    <property type="match status" value="1"/>
</dbReference>
<dbReference type="GO" id="GO:0008936">
    <property type="term" value="F:nicotinamidase activity"/>
    <property type="evidence" value="ECO:0007669"/>
    <property type="project" value="UniProtKB-EC"/>
</dbReference>
<evidence type="ECO:0000256" key="2">
    <source>
        <dbReference type="ARBA" id="ARBA00022642"/>
    </source>
</evidence>
<dbReference type="FunFam" id="3.40.50.850:FF:000006">
    <property type="entry name" value="Bifunctional pyrazinamidase/nicotinamidase"/>
    <property type="match status" value="1"/>
</dbReference>
<dbReference type="RefSeq" id="WP_146436171.1">
    <property type="nucleotide sequence ID" value="NZ_SJPF01000006.1"/>
</dbReference>
<keyword evidence="3" id="KW-0479">Metal-binding</keyword>
<feature type="domain" description="Isochorismatase-like" evidence="9">
    <location>
        <begin position="3"/>
        <end position="200"/>
    </location>
</feature>
<protein>
    <recommendedName>
        <fullName evidence="8">Nicotinamidase</fullName>
        <ecNumber evidence="6">3.5.1.19</ecNumber>
    </recommendedName>
    <alternativeName>
        <fullName evidence="7">Nicotinamide deamidase</fullName>
    </alternativeName>
</protein>
<evidence type="ECO:0000256" key="4">
    <source>
        <dbReference type="ARBA" id="ARBA00022801"/>
    </source>
</evidence>
<comment type="similarity">
    <text evidence="1">Belongs to the isochorismatase family.</text>
</comment>
<dbReference type="CDD" id="cd01011">
    <property type="entry name" value="nicotinamidase"/>
    <property type="match status" value="1"/>
</dbReference>
<dbReference type="Proteomes" id="UP000318878">
    <property type="component" value="Unassembled WGS sequence"/>
</dbReference>
<evidence type="ECO:0000259" key="9">
    <source>
        <dbReference type="Pfam" id="PF00857"/>
    </source>
</evidence>
<comment type="caution">
    <text evidence="10">The sequence shown here is derived from an EMBL/GenBank/DDBJ whole genome shotgun (WGS) entry which is preliminary data.</text>
</comment>
<evidence type="ECO:0000256" key="6">
    <source>
        <dbReference type="ARBA" id="ARBA00039017"/>
    </source>
</evidence>
<dbReference type="InterPro" id="IPR036380">
    <property type="entry name" value="Isochorismatase-like_sf"/>
</dbReference>
<dbReference type="GO" id="GO:0019363">
    <property type="term" value="P:pyridine nucleotide biosynthetic process"/>
    <property type="evidence" value="ECO:0007669"/>
    <property type="project" value="UniProtKB-KW"/>
</dbReference>
<dbReference type="OrthoDB" id="6111975at2"/>
<dbReference type="EC" id="3.5.1.19" evidence="6"/>
<keyword evidence="11" id="KW-1185">Reference proteome</keyword>
<evidence type="ECO:0000256" key="3">
    <source>
        <dbReference type="ARBA" id="ARBA00022723"/>
    </source>
</evidence>
<dbReference type="Gene3D" id="3.40.50.850">
    <property type="entry name" value="Isochorismatase-like"/>
    <property type="match status" value="1"/>
</dbReference>
<evidence type="ECO:0000256" key="1">
    <source>
        <dbReference type="ARBA" id="ARBA00006336"/>
    </source>
</evidence>
<comment type="pathway">
    <text evidence="5">Cofactor biosynthesis; nicotinate biosynthesis; nicotinate from nicotinamide: step 1/1.</text>
</comment>
<evidence type="ECO:0000313" key="10">
    <source>
        <dbReference type="EMBL" id="TWT29983.1"/>
    </source>
</evidence>
<keyword evidence="4" id="KW-0378">Hydrolase</keyword>
<sequence length="203" mass="21961">MRALLLVDVQNDFLPGGSLAVPEGDQIIPVISDCIDRFDVVVATKDWHPAEHESFASQHFGQAIGDQIDLHGLPQILWPDHCVQHSAGSEFAENLDAAAIDHVIYKGDDPQVDSYSGFFDNDRRHATGLHAWLLAKGVTAVYVAGLATDYCVKFTALDAIDLGYQVYLITDACRGVNLQPGDVTAALKQMEASGVVLVNSTDI</sequence>
<proteinExistence type="inferred from homology"/>
<reference evidence="10 11" key="1">
    <citation type="submission" date="2019-02" db="EMBL/GenBank/DDBJ databases">
        <title>Deep-cultivation of Planctomycetes and their phenomic and genomic characterization uncovers novel biology.</title>
        <authorList>
            <person name="Wiegand S."/>
            <person name="Jogler M."/>
            <person name="Boedeker C."/>
            <person name="Pinto D."/>
            <person name="Vollmers J."/>
            <person name="Rivas-Marin E."/>
            <person name="Kohn T."/>
            <person name="Peeters S.H."/>
            <person name="Heuer A."/>
            <person name="Rast P."/>
            <person name="Oberbeckmann S."/>
            <person name="Bunk B."/>
            <person name="Jeske O."/>
            <person name="Meyerdierks A."/>
            <person name="Storesund J.E."/>
            <person name="Kallscheuer N."/>
            <person name="Luecker S."/>
            <person name="Lage O.M."/>
            <person name="Pohl T."/>
            <person name="Merkel B.J."/>
            <person name="Hornburger P."/>
            <person name="Mueller R.-W."/>
            <person name="Bruemmer F."/>
            <person name="Labrenz M."/>
            <person name="Spormann A.M."/>
            <person name="Op Den Camp H."/>
            <person name="Overmann J."/>
            <person name="Amann R."/>
            <person name="Jetten M.S.M."/>
            <person name="Mascher T."/>
            <person name="Medema M.H."/>
            <person name="Devos D.P."/>
            <person name="Kaster A.-K."/>
            <person name="Ovreas L."/>
            <person name="Rohde M."/>
            <person name="Galperin M.Y."/>
            <person name="Jogler C."/>
        </authorList>
    </citation>
    <scope>NUCLEOTIDE SEQUENCE [LARGE SCALE GENOMIC DNA]</scope>
    <source>
        <strain evidence="10 11">Enr8</strain>
    </source>
</reference>
<gene>
    <name evidence="10" type="ORF">Enr8_46400</name>
</gene>
<organism evidence="10 11">
    <name type="scientific">Blastopirellula retiformator</name>
    <dbReference type="NCBI Taxonomy" id="2527970"/>
    <lineage>
        <taxon>Bacteria</taxon>
        <taxon>Pseudomonadati</taxon>
        <taxon>Planctomycetota</taxon>
        <taxon>Planctomycetia</taxon>
        <taxon>Pirellulales</taxon>
        <taxon>Pirellulaceae</taxon>
        <taxon>Blastopirellula</taxon>
    </lineage>
</organism>
<dbReference type="GO" id="GO:0046872">
    <property type="term" value="F:metal ion binding"/>
    <property type="evidence" value="ECO:0007669"/>
    <property type="project" value="UniProtKB-KW"/>
</dbReference>
<evidence type="ECO:0000256" key="8">
    <source>
        <dbReference type="ARBA" id="ARBA00072277"/>
    </source>
</evidence>
<dbReference type="AlphaFoldDB" id="A0A5C5UWH9"/>
<accession>A0A5C5UWH9</accession>
<dbReference type="PANTHER" id="PTHR11080">
    <property type="entry name" value="PYRAZINAMIDASE/NICOTINAMIDASE"/>
    <property type="match status" value="1"/>
</dbReference>
<name>A0A5C5UWH9_9BACT</name>